<keyword evidence="5" id="KW-0566">Pantothenate biosynthesis</keyword>
<feature type="domain" description="Ketopantoate reductase N-terminal" evidence="10">
    <location>
        <begin position="9"/>
        <end position="173"/>
    </location>
</feature>
<proteinExistence type="inferred from homology"/>
<dbReference type="InterPro" id="IPR013332">
    <property type="entry name" value="KPR_N"/>
</dbReference>
<comment type="catalytic activity">
    <reaction evidence="9">
        <text>(R)-pantoate + NADP(+) = 2-dehydropantoate + NADPH + H(+)</text>
        <dbReference type="Rhea" id="RHEA:16233"/>
        <dbReference type="ChEBI" id="CHEBI:11561"/>
        <dbReference type="ChEBI" id="CHEBI:15378"/>
        <dbReference type="ChEBI" id="CHEBI:15980"/>
        <dbReference type="ChEBI" id="CHEBI:57783"/>
        <dbReference type="ChEBI" id="CHEBI:58349"/>
        <dbReference type="EC" id="1.1.1.169"/>
    </reaction>
</comment>
<evidence type="ECO:0000256" key="2">
    <source>
        <dbReference type="ARBA" id="ARBA00004994"/>
    </source>
</evidence>
<comment type="similarity">
    <text evidence="3">Belongs to the ketopantoate reductase family.</text>
</comment>
<comment type="pathway">
    <text evidence="2">Cofactor biosynthesis; (R)-pantothenate biosynthesis; (R)-pantoate from 3-methyl-2-oxobutanoate: step 2/2.</text>
</comment>
<name>A0A1Q3ACH6_ZYGRO</name>
<dbReference type="PANTHER" id="PTHR43765:SF2">
    <property type="entry name" value="2-DEHYDROPANTOATE 2-REDUCTASE"/>
    <property type="match status" value="1"/>
</dbReference>
<dbReference type="GO" id="GO:0008677">
    <property type="term" value="F:2-dehydropantoate 2-reductase activity"/>
    <property type="evidence" value="ECO:0007669"/>
    <property type="project" value="UniProtKB-EC"/>
</dbReference>
<dbReference type="InterPro" id="IPR013752">
    <property type="entry name" value="KPA_reductase"/>
</dbReference>
<gene>
    <name evidence="12" type="ORF">ZYGR_0AI05990</name>
</gene>
<dbReference type="InterPro" id="IPR013328">
    <property type="entry name" value="6PGD_dom2"/>
</dbReference>
<dbReference type="SUPFAM" id="SSF51735">
    <property type="entry name" value="NAD(P)-binding Rossmann-fold domains"/>
    <property type="match status" value="1"/>
</dbReference>
<dbReference type="AlphaFoldDB" id="A0A1Q3ACH6"/>
<protein>
    <recommendedName>
        <fullName evidence="4">2-dehydropantoate 2-reductase</fullName>
        <ecNumber evidence="4">1.1.1.169</ecNumber>
    </recommendedName>
    <alternativeName>
        <fullName evidence="8">Ketopantoate reductase</fullName>
    </alternativeName>
</protein>
<evidence type="ECO:0000256" key="3">
    <source>
        <dbReference type="ARBA" id="ARBA00007870"/>
    </source>
</evidence>
<dbReference type="InterPro" id="IPR003710">
    <property type="entry name" value="ApbA"/>
</dbReference>
<evidence type="ECO:0000313" key="13">
    <source>
        <dbReference type="Proteomes" id="UP000187013"/>
    </source>
</evidence>
<dbReference type="GO" id="GO:0050661">
    <property type="term" value="F:NADP binding"/>
    <property type="evidence" value="ECO:0007669"/>
    <property type="project" value="TreeGrafter"/>
</dbReference>
<accession>A0A1Q3ACH6</accession>
<keyword evidence="7" id="KW-0560">Oxidoreductase</keyword>
<evidence type="ECO:0000256" key="4">
    <source>
        <dbReference type="ARBA" id="ARBA00013014"/>
    </source>
</evidence>
<evidence type="ECO:0000256" key="8">
    <source>
        <dbReference type="ARBA" id="ARBA00032024"/>
    </source>
</evidence>
<dbReference type="OrthoDB" id="73846at2759"/>
<dbReference type="Pfam" id="PF08546">
    <property type="entry name" value="ApbA_C"/>
    <property type="match status" value="1"/>
</dbReference>
<dbReference type="InterPro" id="IPR050838">
    <property type="entry name" value="Ketopantoate_reductase"/>
</dbReference>
<evidence type="ECO:0000256" key="1">
    <source>
        <dbReference type="ARBA" id="ARBA00002919"/>
    </source>
</evidence>
<evidence type="ECO:0000256" key="6">
    <source>
        <dbReference type="ARBA" id="ARBA00022857"/>
    </source>
</evidence>
<keyword evidence="6" id="KW-0521">NADP</keyword>
<sequence length="375" mass="42449">MTLDAKPLVHIVGLGSMGAILAVDLLRFADCSVVPLFRSRKRLEQFQNETQSTVGVRKLYLENSPLLEKKLPLVSSPETFSPAHIKNLVITTKTYQTKDSLKPYLPYIDNNTNLILIQNGLGVLEVLRNEVFTDIAKRPNLFQGVISHGCFQDKDHSFRYNHAGAADLKIARLPWDPEEMVQSVDSVNTDMQENELVRLLTCNPFAKEFGVKFMTYQELLLGQLYKFLVNTCMNSVTAILDCGNGEMTGHCSSVFELIIEEGLQVLRAAYEPLFRYEKNYSDKPNYPQLAINSVLNTEKMVKDVEYIGCVVNGKNSSSMRQDTLYLRDTEIDYINGYVVSLGEKYNIDTNASRMIKELVNLRLHLNRSRAAVANE</sequence>
<dbReference type="Proteomes" id="UP000187013">
    <property type="component" value="Unassembled WGS sequence"/>
</dbReference>
<dbReference type="Pfam" id="PF02558">
    <property type="entry name" value="ApbA"/>
    <property type="match status" value="1"/>
</dbReference>
<organism evidence="12 13">
    <name type="scientific">Zygosaccharomyces rouxii</name>
    <dbReference type="NCBI Taxonomy" id="4956"/>
    <lineage>
        <taxon>Eukaryota</taxon>
        <taxon>Fungi</taxon>
        <taxon>Dikarya</taxon>
        <taxon>Ascomycota</taxon>
        <taxon>Saccharomycotina</taxon>
        <taxon>Saccharomycetes</taxon>
        <taxon>Saccharomycetales</taxon>
        <taxon>Saccharomycetaceae</taxon>
        <taxon>Zygosaccharomyces</taxon>
    </lineage>
</organism>
<evidence type="ECO:0000256" key="7">
    <source>
        <dbReference type="ARBA" id="ARBA00023002"/>
    </source>
</evidence>
<dbReference type="NCBIfam" id="TIGR00745">
    <property type="entry name" value="apbA_panE"/>
    <property type="match status" value="1"/>
</dbReference>
<comment type="function">
    <text evidence="1">Catalyzes the NADPH-dependent reduction of ketopantoate into pantoic acid.</text>
</comment>
<dbReference type="GO" id="GO:0005739">
    <property type="term" value="C:mitochondrion"/>
    <property type="evidence" value="ECO:0007669"/>
    <property type="project" value="TreeGrafter"/>
</dbReference>
<dbReference type="EMBL" id="BDGX01000035">
    <property type="protein sequence ID" value="GAV53315.1"/>
    <property type="molecule type" value="Genomic_DNA"/>
</dbReference>
<dbReference type="PANTHER" id="PTHR43765">
    <property type="entry name" value="2-DEHYDROPANTOATE 2-REDUCTASE-RELATED"/>
    <property type="match status" value="1"/>
</dbReference>
<dbReference type="FunFam" id="1.10.1040.10:FF:000047">
    <property type="entry name" value="2-dehydropantoate 2-reductase"/>
    <property type="match status" value="1"/>
</dbReference>
<comment type="caution">
    <text evidence="12">The sequence shown here is derived from an EMBL/GenBank/DDBJ whole genome shotgun (WGS) entry which is preliminary data.</text>
</comment>
<reference evidence="12 13" key="1">
    <citation type="submission" date="2016-08" db="EMBL/GenBank/DDBJ databases">
        <title>Draft genome sequence of allopolyploid Zygosaccharomyces rouxii.</title>
        <authorList>
            <person name="Watanabe J."/>
            <person name="Uehara K."/>
            <person name="Mogi Y."/>
            <person name="Tsukioka Y."/>
        </authorList>
    </citation>
    <scope>NUCLEOTIDE SEQUENCE [LARGE SCALE GENOMIC DNA]</scope>
    <source>
        <strain evidence="12 13">NBRC 110957</strain>
    </source>
</reference>
<dbReference type="InterPro" id="IPR008927">
    <property type="entry name" value="6-PGluconate_DH-like_C_sf"/>
</dbReference>
<dbReference type="EC" id="1.1.1.169" evidence="4"/>
<evidence type="ECO:0000259" key="10">
    <source>
        <dbReference type="Pfam" id="PF02558"/>
    </source>
</evidence>
<dbReference type="GO" id="GO:0015940">
    <property type="term" value="P:pantothenate biosynthetic process"/>
    <property type="evidence" value="ECO:0007669"/>
    <property type="project" value="UniProtKB-KW"/>
</dbReference>
<dbReference type="Gene3D" id="3.40.50.720">
    <property type="entry name" value="NAD(P)-binding Rossmann-like Domain"/>
    <property type="match status" value="1"/>
</dbReference>
<feature type="domain" description="Ketopantoate reductase C-terminal" evidence="11">
    <location>
        <begin position="221"/>
        <end position="360"/>
    </location>
</feature>
<dbReference type="InterPro" id="IPR036291">
    <property type="entry name" value="NAD(P)-bd_dom_sf"/>
</dbReference>
<dbReference type="SUPFAM" id="SSF48179">
    <property type="entry name" value="6-phosphogluconate dehydrogenase C-terminal domain-like"/>
    <property type="match status" value="1"/>
</dbReference>
<dbReference type="Gene3D" id="1.10.1040.10">
    <property type="entry name" value="N-(1-d-carboxylethyl)-l-norvaline Dehydrogenase, domain 2"/>
    <property type="match status" value="1"/>
</dbReference>
<evidence type="ECO:0000256" key="5">
    <source>
        <dbReference type="ARBA" id="ARBA00022655"/>
    </source>
</evidence>
<evidence type="ECO:0000256" key="9">
    <source>
        <dbReference type="ARBA" id="ARBA00048793"/>
    </source>
</evidence>
<evidence type="ECO:0000313" key="12">
    <source>
        <dbReference type="EMBL" id="GAV53315.1"/>
    </source>
</evidence>
<evidence type="ECO:0000259" key="11">
    <source>
        <dbReference type="Pfam" id="PF08546"/>
    </source>
</evidence>